<dbReference type="Proteomes" id="UP000736787">
    <property type="component" value="Unassembled WGS sequence"/>
</dbReference>
<dbReference type="EMBL" id="RCMK01001013">
    <property type="protein sequence ID" value="KAG2904734.1"/>
    <property type="molecule type" value="Genomic_DNA"/>
</dbReference>
<dbReference type="Proteomes" id="UP000735874">
    <property type="component" value="Unassembled WGS sequence"/>
</dbReference>
<comment type="caution">
    <text evidence="3">The sequence shown here is derived from an EMBL/GenBank/DDBJ whole genome shotgun (WGS) entry which is preliminary data.</text>
</comment>
<evidence type="ECO:0000313" key="6">
    <source>
        <dbReference type="Proteomes" id="UP000736787"/>
    </source>
</evidence>
<protein>
    <submittedName>
        <fullName evidence="3">Uncharacterized protein</fullName>
    </submittedName>
</protein>
<dbReference type="EMBL" id="RCMI01001000">
    <property type="protein sequence ID" value="KAG2892514.1"/>
    <property type="molecule type" value="Genomic_DNA"/>
</dbReference>
<organism evidence="3 6">
    <name type="scientific">Phytophthora cactorum</name>
    <dbReference type="NCBI Taxonomy" id="29920"/>
    <lineage>
        <taxon>Eukaryota</taxon>
        <taxon>Sar</taxon>
        <taxon>Stramenopiles</taxon>
        <taxon>Oomycota</taxon>
        <taxon>Peronosporomycetes</taxon>
        <taxon>Peronosporales</taxon>
        <taxon>Peronosporaceae</taxon>
        <taxon>Phytophthora</taxon>
    </lineage>
</organism>
<evidence type="ECO:0000313" key="4">
    <source>
        <dbReference type="EMBL" id="KAG2968560.1"/>
    </source>
</evidence>
<accession>A0A8T1BLY4</accession>
<dbReference type="EMBL" id="RCMV01001033">
    <property type="protein sequence ID" value="KAG3210848.1"/>
    <property type="molecule type" value="Genomic_DNA"/>
</dbReference>
<dbReference type="Proteomes" id="UP000760860">
    <property type="component" value="Unassembled WGS sequence"/>
</dbReference>
<dbReference type="EMBL" id="RCMG01000795">
    <property type="protein sequence ID" value="KAG2847217.1"/>
    <property type="molecule type" value="Genomic_DNA"/>
</dbReference>
<name>A0A8T1BLY4_9STRA</name>
<evidence type="ECO:0000313" key="5">
    <source>
        <dbReference type="EMBL" id="KAG3210848.1"/>
    </source>
</evidence>
<dbReference type="Proteomes" id="UP000697107">
    <property type="component" value="Unassembled WGS sequence"/>
</dbReference>
<evidence type="ECO:0000313" key="2">
    <source>
        <dbReference type="EMBL" id="KAG2892514.1"/>
    </source>
</evidence>
<evidence type="ECO:0000313" key="1">
    <source>
        <dbReference type="EMBL" id="KAG2847217.1"/>
    </source>
</evidence>
<dbReference type="EMBL" id="RCML01000852">
    <property type="protein sequence ID" value="KAG2968560.1"/>
    <property type="molecule type" value="Genomic_DNA"/>
</dbReference>
<reference evidence="3" key="1">
    <citation type="submission" date="2018-10" db="EMBL/GenBank/DDBJ databases">
        <title>Effector identification in a new, highly contiguous assembly of the strawberry crown rot pathogen Phytophthora cactorum.</title>
        <authorList>
            <person name="Armitage A.D."/>
            <person name="Nellist C.F."/>
            <person name="Bates H."/>
            <person name="Vickerstaff R.J."/>
            <person name="Harrison R.J."/>
        </authorList>
    </citation>
    <scope>NUCLEOTIDE SEQUENCE</scope>
    <source>
        <strain evidence="1">15-7</strain>
        <strain evidence="2">4032</strain>
        <strain evidence="3">4040</strain>
        <strain evidence="4">P415</strain>
        <strain evidence="5">P421</strain>
    </source>
</reference>
<dbReference type="Proteomes" id="UP000774804">
    <property type="component" value="Unassembled WGS sequence"/>
</dbReference>
<evidence type="ECO:0000313" key="3">
    <source>
        <dbReference type="EMBL" id="KAG2904734.1"/>
    </source>
</evidence>
<sequence length="49" mass="5235">MATTCSLAALFASADKVVVHLIKSIANCNEVALGFDVHPLYTGLDRTTR</sequence>
<gene>
    <name evidence="1" type="ORF">PC113_g17829</name>
    <name evidence="2" type="ORF">PC115_g18791</name>
    <name evidence="3" type="ORF">PC117_g20953</name>
    <name evidence="4" type="ORF">PC118_g17949</name>
    <name evidence="5" type="ORF">PC129_g18161</name>
</gene>
<dbReference type="AlphaFoldDB" id="A0A8T1BLY4"/>
<proteinExistence type="predicted"/>